<accession>A0ABW6L0Z2</accession>
<evidence type="ECO:0000256" key="3">
    <source>
        <dbReference type="ARBA" id="ARBA00022475"/>
    </source>
</evidence>
<comment type="caution">
    <text evidence="9">The sequence shown here is derived from an EMBL/GenBank/DDBJ whole genome shotgun (WGS) entry which is preliminary data.</text>
</comment>
<feature type="transmembrane region" description="Helical" evidence="7">
    <location>
        <begin position="180"/>
        <end position="200"/>
    </location>
</feature>
<dbReference type="PANTHER" id="PTHR30506">
    <property type="entry name" value="INNER MEMBRANE PROTEIN"/>
    <property type="match status" value="1"/>
</dbReference>
<gene>
    <name evidence="9" type="ORF">ACFYNZ_30680</name>
</gene>
<keyword evidence="3" id="KW-1003">Cell membrane</keyword>
<evidence type="ECO:0000256" key="6">
    <source>
        <dbReference type="ARBA" id="ARBA00023136"/>
    </source>
</evidence>
<feature type="transmembrane region" description="Helical" evidence="7">
    <location>
        <begin position="155"/>
        <end position="174"/>
    </location>
</feature>
<reference evidence="9 10" key="1">
    <citation type="submission" date="2024-10" db="EMBL/GenBank/DDBJ databases">
        <title>The Natural Products Discovery Center: Release of the First 8490 Sequenced Strains for Exploring Actinobacteria Biosynthetic Diversity.</title>
        <authorList>
            <person name="Kalkreuter E."/>
            <person name="Kautsar S.A."/>
            <person name="Yang D."/>
            <person name="Bader C.D."/>
            <person name="Teijaro C.N."/>
            <person name="Fluegel L."/>
            <person name="Davis C.M."/>
            <person name="Simpson J.R."/>
            <person name="Lauterbach L."/>
            <person name="Steele A.D."/>
            <person name="Gui C."/>
            <person name="Meng S."/>
            <person name="Li G."/>
            <person name="Viehrig K."/>
            <person name="Ye F."/>
            <person name="Su P."/>
            <person name="Kiefer A.F."/>
            <person name="Nichols A."/>
            <person name="Cepeda A.J."/>
            <person name="Yan W."/>
            <person name="Fan B."/>
            <person name="Jiang Y."/>
            <person name="Adhikari A."/>
            <person name="Zheng C.-J."/>
            <person name="Schuster L."/>
            <person name="Cowan T.M."/>
            <person name="Smanski M.J."/>
            <person name="Chevrette M.G."/>
            <person name="De Carvalho L.P.S."/>
            <person name="Shen B."/>
        </authorList>
    </citation>
    <scope>NUCLEOTIDE SEQUENCE [LARGE SCALE GENOMIC DNA]</scope>
    <source>
        <strain evidence="9 10">NPDC007147</strain>
    </source>
</reference>
<dbReference type="RefSeq" id="WP_388352865.1">
    <property type="nucleotide sequence ID" value="NZ_JBIAFJ010000040.1"/>
</dbReference>
<dbReference type="Proteomes" id="UP001601197">
    <property type="component" value="Unassembled WGS sequence"/>
</dbReference>
<feature type="transmembrane region" description="Helical" evidence="7">
    <location>
        <begin position="123"/>
        <end position="143"/>
    </location>
</feature>
<name>A0ABW6L0Z2_9ACTN</name>
<feature type="transmembrane region" description="Helical" evidence="7">
    <location>
        <begin position="16"/>
        <end position="33"/>
    </location>
</feature>
<evidence type="ECO:0000313" key="9">
    <source>
        <dbReference type="EMBL" id="MFE9173774.1"/>
    </source>
</evidence>
<evidence type="ECO:0000256" key="1">
    <source>
        <dbReference type="ARBA" id="ARBA00004651"/>
    </source>
</evidence>
<proteinExistence type="inferred from homology"/>
<protein>
    <submittedName>
        <fullName evidence="9">Trimeric intracellular cation channel family protein</fullName>
    </submittedName>
</protein>
<comment type="subcellular location">
    <subcellularLocation>
        <location evidence="1">Cell membrane</location>
        <topology evidence="1">Multi-pass membrane protein</topology>
    </subcellularLocation>
</comment>
<feature type="domain" description="Glycine transporter" evidence="8">
    <location>
        <begin position="102"/>
        <end position="176"/>
    </location>
</feature>
<dbReference type="InterPro" id="IPR005115">
    <property type="entry name" value="Gly_transporter"/>
</dbReference>
<dbReference type="EMBL" id="JBIAFJ010000040">
    <property type="protein sequence ID" value="MFE9173774.1"/>
    <property type="molecule type" value="Genomic_DNA"/>
</dbReference>
<feature type="transmembrane region" description="Helical" evidence="7">
    <location>
        <begin position="40"/>
        <end position="61"/>
    </location>
</feature>
<feature type="transmembrane region" description="Helical" evidence="7">
    <location>
        <begin position="73"/>
        <end position="92"/>
    </location>
</feature>
<evidence type="ECO:0000256" key="4">
    <source>
        <dbReference type="ARBA" id="ARBA00022692"/>
    </source>
</evidence>
<evidence type="ECO:0000256" key="7">
    <source>
        <dbReference type="SAM" id="Phobius"/>
    </source>
</evidence>
<keyword evidence="10" id="KW-1185">Reference proteome</keyword>
<sequence>MTDWLSPGGVAEVTRGLDLAGVFANGLLGGVLARERNFDLFGYLAIGVVSGLGGGIVRDVLLQHGTPVALTDYAYIPTALFGTLLAFLFDVGKQTTRRPFNVLDAAVLSFWAVAGAQKTLDAGLGWLPAVLLGMITAVGGGAVRDLLLGGTPGIFSGNPLYASVALLVSAVLVICAELKVPTLGILVGIAVGTVLRLTALRKSWVLPGGRNWKPRSGLDRIRRHGQDS</sequence>
<feature type="domain" description="Glycine transporter" evidence="8">
    <location>
        <begin position="17"/>
        <end position="89"/>
    </location>
</feature>
<evidence type="ECO:0000256" key="5">
    <source>
        <dbReference type="ARBA" id="ARBA00022989"/>
    </source>
</evidence>
<evidence type="ECO:0000313" key="10">
    <source>
        <dbReference type="Proteomes" id="UP001601197"/>
    </source>
</evidence>
<keyword evidence="6 7" id="KW-0472">Membrane</keyword>
<keyword evidence="4 7" id="KW-0812">Transmembrane</keyword>
<evidence type="ECO:0000256" key="2">
    <source>
        <dbReference type="ARBA" id="ARBA00008193"/>
    </source>
</evidence>
<evidence type="ECO:0000259" key="8">
    <source>
        <dbReference type="Pfam" id="PF03458"/>
    </source>
</evidence>
<organism evidence="9 10">
    <name type="scientific">Streptomyces kebangsaanensis</name>
    <dbReference type="NCBI Taxonomy" id="864058"/>
    <lineage>
        <taxon>Bacteria</taxon>
        <taxon>Bacillati</taxon>
        <taxon>Actinomycetota</taxon>
        <taxon>Actinomycetes</taxon>
        <taxon>Kitasatosporales</taxon>
        <taxon>Streptomycetaceae</taxon>
        <taxon>Streptomyces</taxon>
    </lineage>
</organism>
<keyword evidence="5 7" id="KW-1133">Transmembrane helix</keyword>
<dbReference type="PANTHER" id="PTHR30506:SF3">
    <property type="entry name" value="UPF0126 INNER MEMBRANE PROTEIN YADS-RELATED"/>
    <property type="match status" value="1"/>
</dbReference>
<comment type="similarity">
    <text evidence="2">Belongs to the UPF0126 family.</text>
</comment>
<dbReference type="Pfam" id="PF03458">
    <property type="entry name" value="Gly_transporter"/>
    <property type="match status" value="2"/>
</dbReference>